<dbReference type="GO" id="GO:0016787">
    <property type="term" value="F:hydrolase activity"/>
    <property type="evidence" value="ECO:0007669"/>
    <property type="project" value="UniProtKB-KW"/>
</dbReference>
<dbReference type="EMBL" id="KT380884">
    <property type="protein sequence ID" value="AMX22209.1"/>
    <property type="molecule type" value="Genomic_DNA"/>
</dbReference>
<evidence type="ECO:0000256" key="1">
    <source>
        <dbReference type="ARBA" id="ARBA00022722"/>
    </source>
</evidence>
<accession>A0A191MX77</accession>
<keyword evidence="3" id="KW-0378">Hydrolase</keyword>
<reference evidence="5" key="1">
    <citation type="journal article" date="2016" name="PLoS ONE">
        <title>Intron Derived Size Polymorphism in the Mitochondrial Genomes of Closely Related Chrysoporthe Species.</title>
        <authorList>
            <person name="Kanzi A.M."/>
            <person name="Wingfield B.D."/>
            <person name="Steenkamp E.T."/>
            <person name="Naidoo S."/>
            <person name="van der Merwe N.A."/>
        </authorList>
    </citation>
    <scope>NUCLEOTIDE SEQUENCE</scope>
</reference>
<dbReference type="GeneID" id="31078240"/>
<protein>
    <recommendedName>
        <fullName evidence="4">Nuclease associated modular domain-containing protein</fullName>
    </recommendedName>
</protein>
<dbReference type="InterPro" id="IPR003647">
    <property type="entry name" value="Intron_nuc_1_rpt"/>
</dbReference>
<evidence type="ECO:0000313" key="5">
    <source>
        <dbReference type="EMBL" id="AMX22209.1"/>
    </source>
</evidence>
<dbReference type="GO" id="GO:0004519">
    <property type="term" value="F:endonuclease activity"/>
    <property type="evidence" value="ECO:0007669"/>
    <property type="project" value="UniProtKB-KW"/>
</dbReference>
<evidence type="ECO:0000256" key="2">
    <source>
        <dbReference type="ARBA" id="ARBA00022759"/>
    </source>
</evidence>
<dbReference type="RefSeq" id="YP_009262134.1">
    <property type="nucleotide sequence ID" value="NC_030523.1"/>
</dbReference>
<dbReference type="Pfam" id="PF07460">
    <property type="entry name" value="NUMOD3"/>
    <property type="match status" value="2"/>
</dbReference>
<name>A0A191MX77_9PEZI</name>
<dbReference type="AlphaFoldDB" id="A0A191MX77"/>
<dbReference type="InterPro" id="IPR003611">
    <property type="entry name" value="NUMOD3"/>
</dbReference>
<dbReference type="NCBIfam" id="TIGR01453">
    <property type="entry name" value="grpIintron_endo"/>
    <property type="match status" value="1"/>
</dbReference>
<dbReference type="SMART" id="SM00497">
    <property type="entry name" value="IENR1"/>
    <property type="match status" value="1"/>
</dbReference>
<sequence length="122" mass="13901">MVEYYKDKSHHPMFGKTHSKEAIALISKPGELNPMFGKKHNEVTKVIMSDKKNKYPFPPAAVPPGSRSEGVGIYDLEDNLLYKFKNNVELAKHLDISKVTVGKYLNSGLVYNKTYRFKPIQD</sequence>
<keyword evidence="2" id="KW-0255">Endonuclease</keyword>
<keyword evidence="1" id="KW-0540">Nuclease</keyword>
<dbReference type="SUPFAM" id="SSF64496">
    <property type="entry name" value="DNA-binding domain of intron-encoded endonucleases"/>
    <property type="match status" value="1"/>
</dbReference>
<evidence type="ECO:0000259" key="4">
    <source>
        <dbReference type="SMART" id="SM00496"/>
    </source>
</evidence>
<feature type="domain" description="Nuclease associated modular" evidence="4">
    <location>
        <begin position="14"/>
        <end position="30"/>
    </location>
</feature>
<dbReference type="InterPro" id="IPR010896">
    <property type="entry name" value="NUMOD1"/>
</dbReference>
<dbReference type="InterPro" id="IPR006350">
    <property type="entry name" value="Intron_endoG1"/>
</dbReference>
<feature type="domain" description="Nuclease associated modular" evidence="4">
    <location>
        <begin position="36"/>
        <end position="52"/>
    </location>
</feature>
<evidence type="ECO:0000256" key="3">
    <source>
        <dbReference type="ARBA" id="ARBA00022801"/>
    </source>
</evidence>
<geneLocation type="mitochondrion" evidence="5"/>
<dbReference type="Pfam" id="PF07453">
    <property type="entry name" value="NUMOD1"/>
    <property type="match status" value="1"/>
</dbReference>
<dbReference type="SMART" id="SM00496">
    <property type="entry name" value="IENR2"/>
    <property type="match status" value="2"/>
</dbReference>
<proteinExistence type="predicted"/>
<organism evidence="5">
    <name type="scientific">Chrysoporthe deuterocubensis</name>
    <dbReference type="NCBI Taxonomy" id="764597"/>
    <lineage>
        <taxon>Eukaryota</taxon>
        <taxon>Fungi</taxon>
        <taxon>Dikarya</taxon>
        <taxon>Ascomycota</taxon>
        <taxon>Pezizomycotina</taxon>
        <taxon>Sordariomycetes</taxon>
        <taxon>Sordariomycetidae</taxon>
        <taxon>Diaporthales</taxon>
        <taxon>Cryphonectriaceae</taxon>
        <taxon>Cryphonectria-Endothia species complex</taxon>
        <taxon>Chrysoporthe</taxon>
    </lineage>
</organism>
<gene>
    <name evidence="5" type="primary">orf122</name>
</gene>
<dbReference type="GO" id="GO:0003677">
    <property type="term" value="F:DNA binding"/>
    <property type="evidence" value="ECO:0007669"/>
    <property type="project" value="InterPro"/>
</dbReference>
<keyword evidence="5" id="KW-0496">Mitochondrion</keyword>